<accession>A0A6C0IAF8</accession>
<dbReference type="InterPro" id="IPR013320">
    <property type="entry name" value="ConA-like_dom_sf"/>
</dbReference>
<dbReference type="Gene3D" id="2.60.120.200">
    <property type="match status" value="1"/>
</dbReference>
<organism evidence="2">
    <name type="scientific">viral metagenome</name>
    <dbReference type="NCBI Taxonomy" id="1070528"/>
    <lineage>
        <taxon>unclassified sequences</taxon>
        <taxon>metagenomes</taxon>
        <taxon>organismal metagenomes</taxon>
    </lineage>
</organism>
<feature type="transmembrane region" description="Helical" evidence="1">
    <location>
        <begin position="6"/>
        <end position="24"/>
    </location>
</feature>
<keyword evidence="1" id="KW-0812">Transmembrane</keyword>
<sequence length="276" mass="30186">MALVGNITTIIAVVVLVVALYYLYQYLYGDAVPAIATIVNGPQSAIRMIGKATIVPSTNLPPLYEGGEYSVSLWMYINDYKYRRDLNKHVLSLGGISSTGFDTLRVYLGAFKNTLSVRVHSKSADGGVQSGAPGPVTDALPLSSFARDFSVSPQGVDTGYFPTCDLVEVELQRWINITVVLSGRSVDVYMDGKLARSCVLPSFFKVDPSGYQLTLLDKTGFGGFISNVNAYGYAMNPEQVYRNFMVGPNYQYSLLGWLKSLLDPKASSSLEYPKMN</sequence>
<reference evidence="2" key="1">
    <citation type="journal article" date="2020" name="Nature">
        <title>Giant virus diversity and host interactions through global metagenomics.</title>
        <authorList>
            <person name="Schulz F."/>
            <person name="Roux S."/>
            <person name="Paez-Espino D."/>
            <person name="Jungbluth S."/>
            <person name="Walsh D.A."/>
            <person name="Denef V.J."/>
            <person name="McMahon K.D."/>
            <person name="Konstantinidis K.T."/>
            <person name="Eloe-Fadrosh E.A."/>
            <person name="Kyrpides N.C."/>
            <person name="Woyke T."/>
        </authorList>
    </citation>
    <scope>NUCLEOTIDE SEQUENCE</scope>
    <source>
        <strain evidence="2">GVMAG-M-3300023184-62</strain>
    </source>
</reference>
<keyword evidence="1" id="KW-1133">Transmembrane helix</keyword>
<evidence type="ECO:0008006" key="3">
    <source>
        <dbReference type="Google" id="ProtNLM"/>
    </source>
</evidence>
<evidence type="ECO:0000313" key="2">
    <source>
        <dbReference type="EMBL" id="QHT89782.1"/>
    </source>
</evidence>
<dbReference type="EMBL" id="MN740152">
    <property type="protein sequence ID" value="QHT89782.1"/>
    <property type="molecule type" value="Genomic_DNA"/>
</dbReference>
<dbReference type="SUPFAM" id="SSF49899">
    <property type="entry name" value="Concanavalin A-like lectins/glucanases"/>
    <property type="match status" value="1"/>
</dbReference>
<name>A0A6C0IAF8_9ZZZZ</name>
<evidence type="ECO:0000256" key="1">
    <source>
        <dbReference type="SAM" id="Phobius"/>
    </source>
</evidence>
<dbReference type="AlphaFoldDB" id="A0A6C0IAF8"/>
<keyword evidence="1" id="KW-0472">Membrane</keyword>
<protein>
    <recommendedName>
        <fullName evidence="3">Lectin/glucanase superfamily protein</fullName>
    </recommendedName>
</protein>
<proteinExistence type="predicted"/>